<dbReference type="Proteomes" id="UP000076935">
    <property type="component" value="Unassembled WGS sequence"/>
</dbReference>
<dbReference type="STRING" id="29332.AWH48_19785"/>
<reference evidence="4 5" key="1">
    <citation type="submission" date="2016-01" db="EMBL/GenBank/DDBJ databases">
        <title>Investigation of taxonomic status of Bacillus aminovorans.</title>
        <authorList>
            <person name="Verma A."/>
            <person name="Pal Y."/>
            <person name="Krishnamurthi S."/>
        </authorList>
    </citation>
    <scope>NUCLEOTIDE SEQUENCE [LARGE SCALE GENOMIC DNA]</scope>
    <source>
        <strain evidence="3 4">DSM 1314</strain>
        <strain evidence="2 5">DSM 4337</strain>
    </source>
</reference>
<dbReference type="Proteomes" id="UP000077271">
    <property type="component" value="Unassembled WGS sequence"/>
</dbReference>
<dbReference type="InterPro" id="IPR019074">
    <property type="entry name" value="YabQ"/>
</dbReference>
<gene>
    <name evidence="2" type="ORF">AWH48_19785</name>
    <name evidence="3" type="ORF">AWH49_11380</name>
</gene>
<dbReference type="OrthoDB" id="1653819at2"/>
<evidence type="ECO:0000313" key="5">
    <source>
        <dbReference type="Proteomes" id="UP000077271"/>
    </source>
</evidence>
<dbReference type="AlphaFoldDB" id="A0A177KU15"/>
<name>A0A177KU15_9BACI</name>
<dbReference type="EMBL" id="LQWY01000015">
    <property type="protein sequence ID" value="OAH61891.1"/>
    <property type="molecule type" value="Genomic_DNA"/>
</dbReference>
<evidence type="ECO:0000313" key="2">
    <source>
        <dbReference type="EMBL" id="OAH56782.1"/>
    </source>
</evidence>
<evidence type="ECO:0000313" key="4">
    <source>
        <dbReference type="Proteomes" id="UP000076935"/>
    </source>
</evidence>
<dbReference type="RefSeq" id="WP_018395107.1">
    <property type="nucleotide sequence ID" value="NZ_JBCNAN010000046.1"/>
</dbReference>
<keyword evidence="4" id="KW-1185">Reference proteome</keyword>
<dbReference type="NCBIfam" id="TIGR02893">
    <property type="entry name" value="spore_yabQ"/>
    <property type="match status" value="1"/>
</dbReference>
<evidence type="ECO:0000256" key="1">
    <source>
        <dbReference type="SAM" id="Phobius"/>
    </source>
</evidence>
<keyword evidence="1" id="KW-0472">Membrane</keyword>
<accession>A0A177KU15</accession>
<feature type="transmembrane region" description="Helical" evidence="1">
    <location>
        <begin position="38"/>
        <end position="62"/>
    </location>
</feature>
<evidence type="ECO:0000313" key="3">
    <source>
        <dbReference type="EMBL" id="OAH61891.1"/>
    </source>
</evidence>
<proteinExistence type="predicted"/>
<dbReference type="Pfam" id="PF09578">
    <property type="entry name" value="Spore_YabQ"/>
    <property type="match status" value="1"/>
</dbReference>
<feature type="transmembrane region" description="Helical" evidence="1">
    <location>
        <begin position="68"/>
        <end position="86"/>
    </location>
</feature>
<feature type="transmembrane region" description="Helical" evidence="1">
    <location>
        <begin position="123"/>
        <end position="143"/>
    </location>
</feature>
<feature type="transmembrane region" description="Helical" evidence="1">
    <location>
        <begin position="6"/>
        <end position="26"/>
    </location>
</feature>
<protein>
    <recommendedName>
        <fullName evidence="6">Spore cortex biosynthesis protein YabQ</fullName>
    </recommendedName>
</protein>
<keyword evidence="1" id="KW-0812">Transmembrane</keyword>
<evidence type="ECO:0008006" key="6">
    <source>
        <dbReference type="Google" id="ProtNLM"/>
    </source>
</evidence>
<comment type="caution">
    <text evidence="2">The sequence shown here is derived from an EMBL/GenBank/DDBJ whole genome shotgun (WGS) entry which is preliminary data.</text>
</comment>
<keyword evidence="1" id="KW-1133">Transmembrane helix</keyword>
<organism evidence="2 5">
    <name type="scientific">Domibacillus aminovorans</name>
    <dbReference type="NCBI Taxonomy" id="29332"/>
    <lineage>
        <taxon>Bacteria</taxon>
        <taxon>Bacillati</taxon>
        <taxon>Bacillota</taxon>
        <taxon>Bacilli</taxon>
        <taxon>Bacillales</taxon>
        <taxon>Bacillaceae</taxon>
        <taxon>Domibacillus</taxon>
    </lineage>
</organism>
<dbReference type="EMBL" id="LQWZ01000019">
    <property type="protein sequence ID" value="OAH56782.1"/>
    <property type="molecule type" value="Genomic_DNA"/>
</dbReference>
<sequence length="159" mass="18482">MNLGTQIETALLMAVTGICFGMLLDVYRRIRCKNKKKIVLLVLSDGLFWSSYAIGLFISLYYVNDGQVRLPFFLFLFVGVLLYFLFIRRFFLPVMNAVFFLCRLIGNIIKTIIHIFFITPVLFIVKTVVFLARMIHSLLLWMIKTLLLRPFSAIGRSKK</sequence>